<evidence type="ECO:0000313" key="2">
    <source>
        <dbReference type="Proteomes" id="UP000770717"/>
    </source>
</evidence>
<accession>A0A8J6EM88</accession>
<dbReference type="AlphaFoldDB" id="A0A8J6EM88"/>
<dbReference type="EMBL" id="WNTK01000143">
    <property type="protein sequence ID" value="KAG9471446.1"/>
    <property type="molecule type" value="Genomic_DNA"/>
</dbReference>
<dbReference type="Proteomes" id="UP000770717">
    <property type="component" value="Unassembled WGS sequence"/>
</dbReference>
<sequence length="94" mass="10722">MDSRRFITLSHSPSFIPPVTLIETAIFHVKFTVLSLAGEKEYLRVIGQSLHEPLDDWTVRFRRPARVVRLCAGLYGVREKVVRSGADTGRRRGE</sequence>
<organism evidence="1 2">
    <name type="scientific">Eleutherodactylus coqui</name>
    <name type="common">Puerto Rican coqui</name>
    <dbReference type="NCBI Taxonomy" id="57060"/>
    <lineage>
        <taxon>Eukaryota</taxon>
        <taxon>Metazoa</taxon>
        <taxon>Chordata</taxon>
        <taxon>Craniata</taxon>
        <taxon>Vertebrata</taxon>
        <taxon>Euteleostomi</taxon>
        <taxon>Amphibia</taxon>
        <taxon>Batrachia</taxon>
        <taxon>Anura</taxon>
        <taxon>Neobatrachia</taxon>
        <taxon>Hyloidea</taxon>
        <taxon>Eleutherodactylidae</taxon>
        <taxon>Eleutherodactylinae</taxon>
        <taxon>Eleutherodactylus</taxon>
        <taxon>Eleutherodactylus</taxon>
    </lineage>
</organism>
<evidence type="ECO:0000313" key="1">
    <source>
        <dbReference type="EMBL" id="KAG9471446.1"/>
    </source>
</evidence>
<protein>
    <submittedName>
        <fullName evidence="1">Uncharacterized protein</fullName>
    </submittedName>
</protein>
<comment type="caution">
    <text evidence="1">The sequence shown here is derived from an EMBL/GenBank/DDBJ whole genome shotgun (WGS) entry which is preliminary data.</text>
</comment>
<name>A0A8J6EM88_ELECQ</name>
<gene>
    <name evidence="1" type="ORF">GDO78_014740</name>
</gene>
<keyword evidence="2" id="KW-1185">Reference proteome</keyword>
<reference evidence="1" key="1">
    <citation type="thesis" date="2020" institute="ProQuest LLC" country="789 East Eisenhower Parkway, Ann Arbor, MI, USA">
        <title>Comparative Genomics and Chromosome Evolution.</title>
        <authorList>
            <person name="Mudd A.B."/>
        </authorList>
    </citation>
    <scope>NUCLEOTIDE SEQUENCE</scope>
    <source>
        <strain evidence="1">HN-11 Male</strain>
        <tissue evidence="1">Kidney and liver</tissue>
    </source>
</reference>
<proteinExistence type="predicted"/>